<gene>
    <name evidence="1" type="ORF">LMG31841_02646</name>
</gene>
<proteinExistence type="predicted"/>
<comment type="caution">
    <text evidence="1">The sequence shown here is derived from an EMBL/GenBank/DDBJ whole genome shotgun (WGS) entry which is preliminary data.</text>
</comment>
<accession>A0A9N8RWQ3</accession>
<reference evidence="1" key="1">
    <citation type="submission" date="2021-04" db="EMBL/GenBank/DDBJ databases">
        <authorList>
            <person name="Vanwijnsberghe S."/>
        </authorList>
    </citation>
    <scope>NUCLEOTIDE SEQUENCE</scope>
    <source>
        <strain evidence="1">LMG 31841</strain>
    </source>
</reference>
<dbReference type="Proteomes" id="UP000789704">
    <property type="component" value="Unassembled WGS sequence"/>
</dbReference>
<dbReference type="RefSeq" id="WP_228877146.1">
    <property type="nucleotide sequence ID" value="NZ_CAJQYX010000006.1"/>
</dbReference>
<dbReference type="EMBL" id="CAJQZC010000004">
    <property type="protein sequence ID" value="CAG4898614.1"/>
    <property type="molecule type" value="Genomic_DNA"/>
</dbReference>
<evidence type="ECO:0000313" key="2">
    <source>
        <dbReference type="Proteomes" id="UP000789704"/>
    </source>
</evidence>
<keyword evidence="2" id="KW-1185">Reference proteome</keyword>
<evidence type="ECO:0000313" key="1">
    <source>
        <dbReference type="EMBL" id="CAG4898614.1"/>
    </source>
</evidence>
<sequence>MSELLNGSLTWQIAQLQPDEVLLIHENSRYSAQNMVRAVKAAQRQNEAAEYTLVPCIGQTVNVQEPAFRFYRIKRVTVN</sequence>
<organism evidence="1 2">
    <name type="scientific">Paraburkholderia saeva</name>
    <dbReference type="NCBI Taxonomy" id="2777537"/>
    <lineage>
        <taxon>Bacteria</taxon>
        <taxon>Pseudomonadati</taxon>
        <taxon>Pseudomonadota</taxon>
        <taxon>Betaproteobacteria</taxon>
        <taxon>Burkholderiales</taxon>
        <taxon>Burkholderiaceae</taxon>
        <taxon>Paraburkholderia</taxon>
    </lineage>
</organism>
<dbReference type="AlphaFoldDB" id="A0A9N8RWQ3"/>
<name>A0A9N8RWQ3_9BURK</name>
<protein>
    <submittedName>
        <fullName evidence="1">Uncharacterized protein</fullName>
    </submittedName>
</protein>